<accession>A0ACC2WSH8</accession>
<gene>
    <name evidence="1" type="ORF">QFC20_001640</name>
</gene>
<name>A0ACC2WSH8_9TREE</name>
<proteinExistence type="predicted"/>
<protein>
    <submittedName>
        <fullName evidence="1">Uncharacterized protein</fullName>
    </submittedName>
</protein>
<evidence type="ECO:0000313" key="1">
    <source>
        <dbReference type="EMBL" id="KAJ9114124.1"/>
    </source>
</evidence>
<keyword evidence="2" id="KW-1185">Reference proteome</keyword>
<sequence>MVYQHSYLPEGVLVPTLCFFKDGPKQEVDLEAVGKHAVRLAKAGVVGLAVHGTTGTTSPTYRRPGVSLILVTPGEPLLLSREERRQVLKATRHALDEAGFQDLPIIAGCGVTSTWETIDLCVEAARFGSSFAMVVAPGYYKSLMTDSIIEQYFTDVADASPIPIVLYNFPGIANGIDLELDLIKRLARHGNIVGVKLSCGSVSKAARLQAEFSPREFGVYGGLADTMLHNVALNGTLGVISGLGNIAPASLVNVFELFKAGKFEEAKEAQEAVSVAGELEIKGGVPGMRYGVVRYYGYGGISRKPLPEASDALKEDVVRWLNPLMGQEDLQG</sequence>
<dbReference type="EMBL" id="JASBWS010000010">
    <property type="protein sequence ID" value="KAJ9114124.1"/>
    <property type="molecule type" value="Genomic_DNA"/>
</dbReference>
<organism evidence="1 2">
    <name type="scientific">Naganishia adeliensis</name>
    <dbReference type="NCBI Taxonomy" id="92952"/>
    <lineage>
        <taxon>Eukaryota</taxon>
        <taxon>Fungi</taxon>
        <taxon>Dikarya</taxon>
        <taxon>Basidiomycota</taxon>
        <taxon>Agaricomycotina</taxon>
        <taxon>Tremellomycetes</taxon>
        <taxon>Filobasidiales</taxon>
        <taxon>Filobasidiaceae</taxon>
        <taxon>Naganishia</taxon>
    </lineage>
</organism>
<dbReference type="Proteomes" id="UP001230649">
    <property type="component" value="Unassembled WGS sequence"/>
</dbReference>
<evidence type="ECO:0000313" key="2">
    <source>
        <dbReference type="Proteomes" id="UP001230649"/>
    </source>
</evidence>
<comment type="caution">
    <text evidence="1">The sequence shown here is derived from an EMBL/GenBank/DDBJ whole genome shotgun (WGS) entry which is preliminary data.</text>
</comment>
<reference evidence="1" key="1">
    <citation type="submission" date="2023-04" db="EMBL/GenBank/DDBJ databases">
        <title>Draft Genome sequencing of Naganishia species isolated from polar environments using Oxford Nanopore Technology.</title>
        <authorList>
            <person name="Leo P."/>
            <person name="Venkateswaran K."/>
        </authorList>
    </citation>
    <scope>NUCLEOTIDE SEQUENCE</scope>
    <source>
        <strain evidence="1">MNA-CCFEE 5262</strain>
    </source>
</reference>